<feature type="domain" description="Secretion system C-terminal sorting" evidence="1">
    <location>
        <begin position="83"/>
        <end position="152"/>
    </location>
</feature>
<dbReference type="AlphaFoldDB" id="A0A5B8VLE5"/>
<dbReference type="NCBIfam" id="TIGR04183">
    <property type="entry name" value="Por_Secre_tail"/>
    <property type="match status" value="1"/>
</dbReference>
<dbReference type="RefSeq" id="WP_146781267.1">
    <property type="nucleotide sequence ID" value="NZ_CP042434.1"/>
</dbReference>
<organism evidence="2 3">
    <name type="scientific">Arachidicoccus ginsenosidivorans</name>
    <dbReference type="NCBI Taxonomy" id="496057"/>
    <lineage>
        <taxon>Bacteria</taxon>
        <taxon>Pseudomonadati</taxon>
        <taxon>Bacteroidota</taxon>
        <taxon>Chitinophagia</taxon>
        <taxon>Chitinophagales</taxon>
        <taxon>Chitinophagaceae</taxon>
        <taxon>Arachidicoccus</taxon>
    </lineage>
</organism>
<reference evidence="2 3" key="1">
    <citation type="journal article" date="2017" name="Int. J. Syst. Evol. Microbiol.">
        <title>Arachidicoccus ginsenosidivorans sp. nov., with ginsenoside-converting activity isolated from ginseng cultivating soil.</title>
        <authorList>
            <person name="Siddiqi M.Z."/>
            <person name="Aslam Z."/>
            <person name="Im W.T."/>
        </authorList>
    </citation>
    <scope>NUCLEOTIDE SEQUENCE [LARGE SCALE GENOMIC DNA]</scope>
    <source>
        <strain evidence="2 3">Gsoil 809</strain>
    </source>
</reference>
<sequence>MKGVILKYCGVLLFLVGFVYFGNAQSLPSGSAGIVYTYDAVGNRIDRKYIVNNTAKTVESILSKDSVQVKSVQNNNLIKVNALYPNPTTGKITVSLMKPVNNASVEIFDASGRLIFRSHQSGGTLRFNLGQYSDGIYFLHLRDKGNFVDLKIIKK</sequence>
<keyword evidence="3" id="KW-1185">Reference proteome</keyword>
<gene>
    <name evidence="2" type="ORF">FSB73_09425</name>
</gene>
<dbReference type="InterPro" id="IPR026444">
    <property type="entry name" value="Secre_tail"/>
</dbReference>
<accession>A0A5B8VLE5</accession>
<evidence type="ECO:0000259" key="1">
    <source>
        <dbReference type="Pfam" id="PF18962"/>
    </source>
</evidence>
<dbReference type="Pfam" id="PF18962">
    <property type="entry name" value="Por_Secre_tail"/>
    <property type="match status" value="1"/>
</dbReference>
<dbReference type="Proteomes" id="UP000321291">
    <property type="component" value="Chromosome"/>
</dbReference>
<name>A0A5B8VLE5_9BACT</name>
<dbReference type="EMBL" id="CP042434">
    <property type="protein sequence ID" value="QEC71851.1"/>
    <property type="molecule type" value="Genomic_DNA"/>
</dbReference>
<evidence type="ECO:0000313" key="3">
    <source>
        <dbReference type="Proteomes" id="UP000321291"/>
    </source>
</evidence>
<evidence type="ECO:0000313" key="2">
    <source>
        <dbReference type="EMBL" id="QEC71851.1"/>
    </source>
</evidence>
<dbReference type="KEGG" id="agi:FSB73_09425"/>
<dbReference type="OrthoDB" id="678145at2"/>
<proteinExistence type="predicted"/>
<protein>
    <submittedName>
        <fullName evidence="2">T9SS type A sorting domain-containing protein</fullName>
    </submittedName>
</protein>